<dbReference type="PROSITE" id="PS50850">
    <property type="entry name" value="MFS"/>
    <property type="match status" value="1"/>
</dbReference>
<name>A0A1X2HF63_SYNRA</name>
<reference evidence="8 9" key="1">
    <citation type="submission" date="2016-07" db="EMBL/GenBank/DDBJ databases">
        <title>Pervasive Adenine N6-methylation of Active Genes in Fungi.</title>
        <authorList>
            <consortium name="DOE Joint Genome Institute"/>
            <person name="Mondo S.J."/>
            <person name="Dannebaum R.O."/>
            <person name="Kuo R.C."/>
            <person name="Labutti K."/>
            <person name="Haridas S."/>
            <person name="Kuo A."/>
            <person name="Salamov A."/>
            <person name="Ahrendt S.R."/>
            <person name="Lipzen A."/>
            <person name="Sullivan W."/>
            <person name="Andreopoulos W.B."/>
            <person name="Clum A."/>
            <person name="Lindquist E."/>
            <person name="Daum C."/>
            <person name="Ramamoorthy G.K."/>
            <person name="Gryganskyi A."/>
            <person name="Culley D."/>
            <person name="Magnuson J.K."/>
            <person name="James T.Y."/>
            <person name="O'Malley M.A."/>
            <person name="Stajich J.E."/>
            <person name="Spatafora J.W."/>
            <person name="Visel A."/>
            <person name="Grigoriev I.V."/>
        </authorList>
    </citation>
    <scope>NUCLEOTIDE SEQUENCE [LARGE SCALE GENOMIC DNA]</scope>
    <source>
        <strain evidence="8 9">NRRL 2496</strain>
    </source>
</reference>
<dbReference type="CDD" id="cd17323">
    <property type="entry name" value="MFS_Tpo1_MDR_like"/>
    <property type="match status" value="1"/>
</dbReference>
<dbReference type="GO" id="GO:0005886">
    <property type="term" value="C:plasma membrane"/>
    <property type="evidence" value="ECO:0007669"/>
    <property type="project" value="TreeGrafter"/>
</dbReference>
<dbReference type="SUPFAM" id="SSF103473">
    <property type="entry name" value="MFS general substrate transporter"/>
    <property type="match status" value="1"/>
</dbReference>
<feature type="region of interest" description="Disordered" evidence="5">
    <location>
        <begin position="1"/>
        <end position="67"/>
    </location>
</feature>
<feature type="transmembrane region" description="Helical" evidence="6">
    <location>
        <begin position="491"/>
        <end position="511"/>
    </location>
</feature>
<evidence type="ECO:0000256" key="5">
    <source>
        <dbReference type="SAM" id="MobiDB-lite"/>
    </source>
</evidence>
<comment type="caution">
    <text evidence="8">The sequence shown here is derived from an EMBL/GenBank/DDBJ whole genome shotgun (WGS) entry which is preliminary data.</text>
</comment>
<keyword evidence="4 6" id="KW-0472">Membrane</keyword>
<evidence type="ECO:0000256" key="3">
    <source>
        <dbReference type="ARBA" id="ARBA00022989"/>
    </source>
</evidence>
<feature type="transmembrane region" description="Helical" evidence="6">
    <location>
        <begin position="91"/>
        <end position="111"/>
    </location>
</feature>
<evidence type="ECO:0000259" key="7">
    <source>
        <dbReference type="PROSITE" id="PS50850"/>
    </source>
</evidence>
<dbReference type="Pfam" id="PF07690">
    <property type="entry name" value="MFS_1"/>
    <property type="match status" value="1"/>
</dbReference>
<feature type="transmembrane region" description="Helical" evidence="6">
    <location>
        <begin position="183"/>
        <end position="204"/>
    </location>
</feature>
<comment type="subcellular location">
    <subcellularLocation>
        <location evidence="1">Membrane</location>
        <topology evidence="1">Multi-pass membrane protein</topology>
    </subcellularLocation>
</comment>
<dbReference type="PANTHER" id="PTHR23502">
    <property type="entry name" value="MAJOR FACILITATOR SUPERFAMILY"/>
    <property type="match status" value="1"/>
</dbReference>
<dbReference type="InterPro" id="IPR011701">
    <property type="entry name" value="MFS"/>
</dbReference>
<dbReference type="GO" id="GO:0022857">
    <property type="term" value="F:transmembrane transporter activity"/>
    <property type="evidence" value="ECO:0007669"/>
    <property type="project" value="InterPro"/>
</dbReference>
<evidence type="ECO:0000256" key="1">
    <source>
        <dbReference type="ARBA" id="ARBA00004141"/>
    </source>
</evidence>
<keyword evidence="9" id="KW-1185">Reference proteome</keyword>
<dbReference type="OMA" id="IFSMATT"/>
<gene>
    <name evidence="8" type="ORF">BCR43DRAFT_489987</name>
</gene>
<dbReference type="STRING" id="13706.A0A1X2HF63"/>
<proteinExistence type="predicted"/>
<dbReference type="InParanoid" id="A0A1X2HF63"/>
<evidence type="ECO:0000256" key="2">
    <source>
        <dbReference type="ARBA" id="ARBA00022692"/>
    </source>
</evidence>
<sequence>MNTDEKKDIMNARIAGRDETATQVLKNSTLPEVQPPKDGGDVASIASTQTEPREHNDSTEPPSKGQRLLHIFKGPTDDTDPIQYSARKKGMILFIISVAGGMSPIASTIYYPSLAQVREDFDTTETAVNASVSTFVFLTAFFPLFWATWSEVHGRRRVYLVSFALSVIGSVLCGLSRHIAMLIVFRGLSAAGTSSVMSMGAGSLSDVFEAHERGRAYSWYVLGPILGPAIGPIIGGYLTEAFGWQSVFWFLALLIFGVWCMIFFFLPETFRKSEKPVSDLNMAEEGKQTEEKKRRKCVRGINPLGPLVLLRYPNVTLPCLYIGLIFGVYYLLNTTFTWSFSQTYGLDSGLVGACYIPNAVGGVVGGNFGGRISDYIYNRNVAKARIAGKPVTPEMRLSMMVLVPAAFLLAASLVAYGWTVYYEVHYAVPIVMTFSATLGVMLPHVTFNAYLVDCHRRKGASVTACNNLSRYLFSGVCCLLASDFVNALGNGVLYSGCAILILLFGLPIFYVKANPNKWHSMREKLEKQ</sequence>
<dbReference type="OrthoDB" id="440553at2759"/>
<feature type="compositionally biased region" description="Polar residues" evidence="5">
    <location>
        <begin position="21"/>
        <end position="31"/>
    </location>
</feature>
<dbReference type="EMBL" id="MCGN01000004">
    <property type="protein sequence ID" value="ORY97568.1"/>
    <property type="molecule type" value="Genomic_DNA"/>
</dbReference>
<dbReference type="InterPro" id="IPR020846">
    <property type="entry name" value="MFS_dom"/>
</dbReference>
<keyword evidence="3 6" id="KW-1133">Transmembrane helix</keyword>
<feature type="domain" description="Major facilitator superfamily (MFS) profile" evidence="7">
    <location>
        <begin position="92"/>
        <end position="515"/>
    </location>
</feature>
<accession>A0A1X2HF63</accession>
<dbReference type="Gene3D" id="1.20.1720.10">
    <property type="entry name" value="Multidrug resistance protein D"/>
    <property type="match status" value="1"/>
</dbReference>
<feature type="transmembrane region" description="Helical" evidence="6">
    <location>
        <begin position="424"/>
        <end position="447"/>
    </location>
</feature>
<evidence type="ECO:0000256" key="4">
    <source>
        <dbReference type="ARBA" id="ARBA00023136"/>
    </source>
</evidence>
<dbReference type="AlphaFoldDB" id="A0A1X2HF63"/>
<feature type="transmembrane region" description="Helical" evidence="6">
    <location>
        <begin position="247"/>
        <end position="266"/>
    </location>
</feature>
<feature type="transmembrane region" description="Helical" evidence="6">
    <location>
        <begin position="397"/>
        <end position="418"/>
    </location>
</feature>
<feature type="transmembrane region" description="Helical" evidence="6">
    <location>
        <begin position="158"/>
        <end position="177"/>
    </location>
</feature>
<organism evidence="8 9">
    <name type="scientific">Syncephalastrum racemosum</name>
    <name type="common">Filamentous fungus</name>
    <dbReference type="NCBI Taxonomy" id="13706"/>
    <lineage>
        <taxon>Eukaryota</taxon>
        <taxon>Fungi</taxon>
        <taxon>Fungi incertae sedis</taxon>
        <taxon>Mucoromycota</taxon>
        <taxon>Mucoromycotina</taxon>
        <taxon>Mucoromycetes</taxon>
        <taxon>Mucorales</taxon>
        <taxon>Syncephalastraceae</taxon>
        <taxon>Syncephalastrum</taxon>
    </lineage>
</organism>
<evidence type="ECO:0000313" key="9">
    <source>
        <dbReference type="Proteomes" id="UP000242180"/>
    </source>
</evidence>
<dbReference type="InterPro" id="IPR036259">
    <property type="entry name" value="MFS_trans_sf"/>
</dbReference>
<protein>
    <submittedName>
        <fullName evidence="8">Major facilitator superfamily domain-containing protein</fullName>
    </submittedName>
</protein>
<evidence type="ECO:0000256" key="6">
    <source>
        <dbReference type="SAM" id="Phobius"/>
    </source>
</evidence>
<dbReference type="PANTHER" id="PTHR23502:SF5">
    <property type="entry name" value="QUINIDINE RESISTANCE PROTEIN 3"/>
    <property type="match status" value="1"/>
</dbReference>
<keyword evidence="2 6" id="KW-0812">Transmembrane</keyword>
<feature type="compositionally biased region" description="Basic and acidic residues" evidence="5">
    <location>
        <begin position="1"/>
        <end position="20"/>
    </location>
</feature>
<feature type="transmembrane region" description="Helical" evidence="6">
    <location>
        <begin position="468"/>
        <end position="485"/>
    </location>
</feature>
<feature type="transmembrane region" description="Helical" evidence="6">
    <location>
        <begin position="216"/>
        <end position="235"/>
    </location>
</feature>
<feature type="transmembrane region" description="Helical" evidence="6">
    <location>
        <begin position="126"/>
        <end position="146"/>
    </location>
</feature>
<evidence type="ECO:0000313" key="8">
    <source>
        <dbReference type="EMBL" id="ORY97568.1"/>
    </source>
</evidence>
<dbReference type="Proteomes" id="UP000242180">
    <property type="component" value="Unassembled WGS sequence"/>
</dbReference>